<name>A0A162A2N5_DAUCS</name>
<protein>
    <recommendedName>
        <fullName evidence="4">Cystatin domain-containing protein</fullName>
    </recommendedName>
</protein>
<organism evidence="1">
    <name type="scientific">Daucus carota subsp. sativus</name>
    <name type="common">Carrot</name>
    <dbReference type="NCBI Taxonomy" id="79200"/>
    <lineage>
        <taxon>Eukaryota</taxon>
        <taxon>Viridiplantae</taxon>
        <taxon>Streptophyta</taxon>
        <taxon>Embryophyta</taxon>
        <taxon>Tracheophyta</taxon>
        <taxon>Spermatophyta</taxon>
        <taxon>Magnoliopsida</taxon>
        <taxon>eudicotyledons</taxon>
        <taxon>Gunneridae</taxon>
        <taxon>Pentapetalae</taxon>
        <taxon>asterids</taxon>
        <taxon>campanulids</taxon>
        <taxon>Apiales</taxon>
        <taxon>Apiaceae</taxon>
        <taxon>Apioideae</taxon>
        <taxon>Scandiceae</taxon>
        <taxon>Daucinae</taxon>
        <taxon>Daucus</taxon>
        <taxon>Daucus sect. Daucus</taxon>
    </lineage>
</organism>
<keyword evidence="3" id="KW-1185">Reference proteome</keyword>
<evidence type="ECO:0008006" key="4">
    <source>
        <dbReference type="Google" id="ProtNLM"/>
    </source>
</evidence>
<evidence type="ECO:0000313" key="2">
    <source>
        <dbReference type="EMBL" id="WOH00659.1"/>
    </source>
</evidence>
<dbReference type="Gene3D" id="3.10.450.10">
    <property type="match status" value="1"/>
</dbReference>
<dbReference type="AlphaFoldDB" id="A0A162A2N5"/>
<reference evidence="1" key="1">
    <citation type="journal article" date="2016" name="Nat. Genet.">
        <title>A high-quality carrot genome assembly provides new insights into carotenoid accumulation and asterid genome evolution.</title>
        <authorList>
            <person name="Iorizzo M."/>
            <person name="Ellison S."/>
            <person name="Senalik D."/>
            <person name="Zeng P."/>
            <person name="Satapoomin P."/>
            <person name="Huang J."/>
            <person name="Bowman M."/>
            <person name="Iovene M."/>
            <person name="Sanseverino W."/>
            <person name="Cavagnaro P."/>
            <person name="Yildiz M."/>
            <person name="Macko-Podgorni A."/>
            <person name="Moranska E."/>
            <person name="Grzebelus E."/>
            <person name="Grzebelus D."/>
            <person name="Ashrafi H."/>
            <person name="Zheng Z."/>
            <person name="Cheng S."/>
            <person name="Spooner D."/>
            <person name="Van Deynze A."/>
            <person name="Simon P."/>
        </authorList>
    </citation>
    <scope>NUCLEOTIDE SEQUENCE [LARGE SCALE GENOMIC DNA]</scope>
    <source>
        <tissue evidence="1">Leaf</tissue>
    </source>
</reference>
<gene>
    <name evidence="1" type="ORF">DCAR_017503</name>
    <name evidence="2" type="ORF">DCAR_0520032</name>
</gene>
<dbReference type="Proteomes" id="UP000077755">
    <property type="component" value="Chromosome 5"/>
</dbReference>
<sequence>MSKLVIKAMRSFAYGMWYYLTFEALVDGNSTQIFEAKLYEMPPFTDLSTVTVEFLRPAITHVTDLEVLHIAKALKDQWTIGDSD</sequence>
<accession>A0A162A2N5</accession>
<evidence type="ECO:0000313" key="1">
    <source>
        <dbReference type="EMBL" id="KZM94260.1"/>
    </source>
</evidence>
<reference evidence="2" key="2">
    <citation type="submission" date="2022-03" db="EMBL/GenBank/DDBJ databases">
        <title>Draft title - Genomic analysis of global carrot germplasm unveils the trajectory of domestication and the origin of high carotenoid orange carrot.</title>
        <authorList>
            <person name="Iorizzo M."/>
            <person name="Ellison S."/>
            <person name="Senalik D."/>
            <person name="Macko-Podgorni A."/>
            <person name="Grzebelus D."/>
            <person name="Bostan H."/>
            <person name="Rolling W."/>
            <person name="Curaba J."/>
            <person name="Simon P."/>
        </authorList>
    </citation>
    <scope>NUCLEOTIDE SEQUENCE</scope>
    <source>
        <tissue evidence="2">Leaf</tissue>
    </source>
</reference>
<dbReference type="EMBL" id="LNRQ01000005">
    <property type="protein sequence ID" value="KZM94260.1"/>
    <property type="molecule type" value="Genomic_DNA"/>
</dbReference>
<dbReference type="Gramene" id="KZM94260">
    <property type="protein sequence ID" value="KZM94260"/>
    <property type="gene ID" value="DCAR_017503"/>
</dbReference>
<proteinExistence type="predicted"/>
<evidence type="ECO:0000313" key="3">
    <source>
        <dbReference type="Proteomes" id="UP000077755"/>
    </source>
</evidence>
<dbReference type="EMBL" id="CP093347">
    <property type="protein sequence ID" value="WOH00659.1"/>
    <property type="molecule type" value="Genomic_DNA"/>
</dbReference>